<name>A0A1R3KRU0_9ROSI</name>
<organism evidence="1 2">
    <name type="scientific">Corchorus olitorius</name>
    <dbReference type="NCBI Taxonomy" id="93759"/>
    <lineage>
        <taxon>Eukaryota</taxon>
        <taxon>Viridiplantae</taxon>
        <taxon>Streptophyta</taxon>
        <taxon>Embryophyta</taxon>
        <taxon>Tracheophyta</taxon>
        <taxon>Spermatophyta</taxon>
        <taxon>Magnoliopsida</taxon>
        <taxon>eudicotyledons</taxon>
        <taxon>Gunneridae</taxon>
        <taxon>Pentapetalae</taxon>
        <taxon>rosids</taxon>
        <taxon>malvids</taxon>
        <taxon>Malvales</taxon>
        <taxon>Malvaceae</taxon>
        <taxon>Grewioideae</taxon>
        <taxon>Apeibeae</taxon>
        <taxon>Corchorus</taxon>
    </lineage>
</organism>
<dbReference type="AlphaFoldDB" id="A0A1R3KRU0"/>
<accession>A0A1R3KRU0</accession>
<protein>
    <submittedName>
        <fullName evidence="1">Uncharacterized protein</fullName>
    </submittedName>
</protein>
<sequence>MSACVVFGVVRGRRLVCTWLENERESLENEGVRGRLVMETELLISVEGV</sequence>
<dbReference type="EMBL" id="AWUE01012203">
    <property type="protein sequence ID" value="OMP09784.1"/>
    <property type="molecule type" value="Genomic_DNA"/>
</dbReference>
<keyword evidence="2" id="KW-1185">Reference proteome</keyword>
<evidence type="ECO:0000313" key="2">
    <source>
        <dbReference type="Proteomes" id="UP000187203"/>
    </source>
</evidence>
<evidence type="ECO:0000313" key="1">
    <source>
        <dbReference type="EMBL" id="OMP09784.1"/>
    </source>
</evidence>
<proteinExistence type="predicted"/>
<reference evidence="2" key="1">
    <citation type="submission" date="2013-09" db="EMBL/GenBank/DDBJ databases">
        <title>Corchorus olitorius genome sequencing.</title>
        <authorList>
            <person name="Alam M."/>
            <person name="Haque M.S."/>
            <person name="Islam M.S."/>
            <person name="Emdad E.M."/>
            <person name="Islam M.M."/>
            <person name="Ahmed B."/>
            <person name="Halim A."/>
            <person name="Hossen Q.M.M."/>
            <person name="Hossain M.Z."/>
            <person name="Ahmed R."/>
            <person name="Khan M.M."/>
            <person name="Islam R."/>
            <person name="Rashid M.M."/>
            <person name="Khan S.A."/>
            <person name="Rahman M.S."/>
            <person name="Alam M."/>
            <person name="Yahiya A.S."/>
            <person name="Khan M.S."/>
            <person name="Azam M.S."/>
            <person name="Haque T."/>
            <person name="Lashkar M.Z.H."/>
            <person name="Akhand A.I."/>
            <person name="Morshed G."/>
            <person name="Roy S."/>
            <person name="Uddin K.S."/>
            <person name="Rabeya T."/>
            <person name="Hossain A.S."/>
            <person name="Chowdhury A."/>
            <person name="Snigdha A.R."/>
            <person name="Mortoza M.S."/>
            <person name="Matin S.A."/>
            <person name="Hoque S.M.E."/>
            <person name="Islam M.K."/>
            <person name="Roy D.K."/>
            <person name="Haider R."/>
            <person name="Moosa M.M."/>
            <person name="Elias S.M."/>
            <person name="Hasan A.M."/>
            <person name="Jahan S."/>
            <person name="Shafiuddin M."/>
            <person name="Mahmood N."/>
            <person name="Shommy N.S."/>
        </authorList>
    </citation>
    <scope>NUCLEOTIDE SEQUENCE [LARGE SCALE GENOMIC DNA]</scope>
    <source>
        <strain evidence="2">cv. O-4</strain>
    </source>
</reference>
<dbReference type="Proteomes" id="UP000187203">
    <property type="component" value="Unassembled WGS sequence"/>
</dbReference>
<comment type="caution">
    <text evidence="1">The sequence shown here is derived from an EMBL/GenBank/DDBJ whole genome shotgun (WGS) entry which is preliminary data.</text>
</comment>
<gene>
    <name evidence="1" type="ORF">COLO4_05140</name>
</gene>